<feature type="non-terminal residue" evidence="1">
    <location>
        <position position="1"/>
    </location>
</feature>
<proteinExistence type="predicted"/>
<feature type="non-terminal residue" evidence="1">
    <location>
        <position position="146"/>
    </location>
</feature>
<protein>
    <submittedName>
        <fullName evidence="1">Uncharacterized protein</fullName>
    </submittedName>
</protein>
<dbReference type="AlphaFoldDB" id="A0AA39P3H4"/>
<reference evidence="1" key="1">
    <citation type="submission" date="2023-06" db="EMBL/GenBank/DDBJ databases">
        <authorList>
            <consortium name="Lawrence Berkeley National Laboratory"/>
            <person name="Ahrendt S."/>
            <person name="Sahu N."/>
            <person name="Indic B."/>
            <person name="Wong-Bajracharya J."/>
            <person name="Merenyi Z."/>
            <person name="Ke H.-M."/>
            <person name="Monk M."/>
            <person name="Kocsube S."/>
            <person name="Drula E."/>
            <person name="Lipzen A."/>
            <person name="Balint B."/>
            <person name="Henrissat B."/>
            <person name="Andreopoulos B."/>
            <person name="Martin F.M."/>
            <person name="Harder C.B."/>
            <person name="Rigling D."/>
            <person name="Ford K.L."/>
            <person name="Foster G.D."/>
            <person name="Pangilinan J."/>
            <person name="Papanicolaou A."/>
            <person name="Barry K."/>
            <person name="LaButti K."/>
            <person name="Viragh M."/>
            <person name="Koriabine M."/>
            <person name="Yan M."/>
            <person name="Riley R."/>
            <person name="Champramary S."/>
            <person name="Plett K.L."/>
            <person name="Tsai I.J."/>
            <person name="Slot J."/>
            <person name="Sipos G."/>
            <person name="Plett J."/>
            <person name="Nagy L.G."/>
            <person name="Grigoriev I.V."/>
        </authorList>
    </citation>
    <scope>NUCLEOTIDE SEQUENCE</scope>
    <source>
        <strain evidence="1">ICMP 16352</strain>
    </source>
</reference>
<accession>A0AA39P3H4</accession>
<evidence type="ECO:0000313" key="2">
    <source>
        <dbReference type="Proteomes" id="UP001175227"/>
    </source>
</evidence>
<organism evidence="1 2">
    <name type="scientific">Armillaria novae-zelandiae</name>
    <dbReference type="NCBI Taxonomy" id="153914"/>
    <lineage>
        <taxon>Eukaryota</taxon>
        <taxon>Fungi</taxon>
        <taxon>Dikarya</taxon>
        <taxon>Basidiomycota</taxon>
        <taxon>Agaricomycotina</taxon>
        <taxon>Agaricomycetes</taxon>
        <taxon>Agaricomycetidae</taxon>
        <taxon>Agaricales</taxon>
        <taxon>Marasmiineae</taxon>
        <taxon>Physalacriaceae</taxon>
        <taxon>Armillaria</taxon>
    </lineage>
</organism>
<keyword evidence="2" id="KW-1185">Reference proteome</keyword>
<gene>
    <name evidence="1" type="ORF">IW261DRAFT_1314069</name>
</gene>
<dbReference type="EMBL" id="JAUEPR010000020">
    <property type="protein sequence ID" value="KAK0476303.1"/>
    <property type="molecule type" value="Genomic_DNA"/>
</dbReference>
<comment type="caution">
    <text evidence="1">The sequence shown here is derived from an EMBL/GenBank/DDBJ whole genome shotgun (WGS) entry which is preliminary data.</text>
</comment>
<dbReference type="Proteomes" id="UP001175227">
    <property type="component" value="Unassembled WGS sequence"/>
</dbReference>
<sequence length="146" mass="17240">LFYTEAMLPKNPPTRYGNDVDRLITGWSDGNLYYEKPLIPFYPIVVNGIPIPIKYWQDMYMRKNGHYEALGPTVFWDRYSDKKTGQRFSFTGISKILRDERKAENVKLVQEARATLGENLNDLLKYRRGKSMMMMTRVTDIARLYR</sequence>
<name>A0AA39P3H4_9AGAR</name>
<evidence type="ECO:0000313" key="1">
    <source>
        <dbReference type="EMBL" id="KAK0476303.1"/>
    </source>
</evidence>